<name>A0A6A7BPF9_9PEZI</name>
<keyword evidence="4 9" id="KW-0547">Nucleotide-binding</keyword>
<dbReference type="PRINTS" id="PR01038">
    <property type="entry name" value="TRNASYNTHARG"/>
</dbReference>
<dbReference type="InterPro" id="IPR008909">
    <property type="entry name" value="DALR_anticod-bd"/>
</dbReference>
<keyword evidence="5 9" id="KW-0067">ATP-binding</keyword>
<dbReference type="PANTHER" id="PTHR11956:SF11">
    <property type="entry name" value="ARGININE--TRNA LIGASE, MITOCHONDRIAL-RELATED"/>
    <property type="match status" value="1"/>
</dbReference>
<feature type="compositionally biased region" description="Basic and acidic residues" evidence="10">
    <location>
        <begin position="239"/>
        <end position="249"/>
    </location>
</feature>
<comment type="similarity">
    <text evidence="1 9">Belongs to the class-I aminoacyl-tRNA synthetase family.</text>
</comment>
<dbReference type="GO" id="GO:0005739">
    <property type="term" value="C:mitochondrion"/>
    <property type="evidence" value="ECO:0007669"/>
    <property type="project" value="TreeGrafter"/>
</dbReference>
<dbReference type="InterPro" id="IPR009080">
    <property type="entry name" value="tRNAsynth_Ia_anticodon-bd"/>
</dbReference>
<dbReference type="InterPro" id="IPR005148">
    <property type="entry name" value="Arg-tRNA-synth_N"/>
</dbReference>
<evidence type="ECO:0000256" key="7">
    <source>
        <dbReference type="ARBA" id="ARBA00023146"/>
    </source>
</evidence>
<keyword evidence="6 9" id="KW-0648">Protein biosynthesis</keyword>
<evidence type="ECO:0000256" key="3">
    <source>
        <dbReference type="ARBA" id="ARBA00022598"/>
    </source>
</evidence>
<dbReference type="GO" id="GO:0005524">
    <property type="term" value="F:ATP binding"/>
    <property type="evidence" value="ECO:0007669"/>
    <property type="project" value="UniProtKB-KW"/>
</dbReference>
<feature type="domain" description="DALR anticodon binding" evidence="11">
    <location>
        <begin position="549"/>
        <end position="677"/>
    </location>
</feature>
<dbReference type="EC" id="6.1.1.19" evidence="2"/>
<organism evidence="13 14">
    <name type="scientific">Piedraia hortae CBS 480.64</name>
    <dbReference type="NCBI Taxonomy" id="1314780"/>
    <lineage>
        <taxon>Eukaryota</taxon>
        <taxon>Fungi</taxon>
        <taxon>Dikarya</taxon>
        <taxon>Ascomycota</taxon>
        <taxon>Pezizomycotina</taxon>
        <taxon>Dothideomycetes</taxon>
        <taxon>Dothideomycetidae</taxon>
        <taxon>Capnodiales</taxon>
        <taxon>Piedraiaceae</taxon>
        <taxon>Piedraia</taxon>
    </lineage>
</organism>
<dbReference type="SUPFAM" id="SSF55190">
    <property type="entry name" value="Arginyl-tRNA synthetase (ArgRS), N-terminal 'additional' domain"/>
    <property type="match status" value="1"/>
</dbReference>
<reference evidence="13" key="1">
    <citation type="journal article" date="2020" name="Stud. Mycol.">
        <title>101 Dothideomycetes genomes: a test case for predicting lifestyles and emergence of pathogens.</title>
        <authorList>
            <person name="Haridas S."/>
            <person name="Albert R."/>
            <person name="Binder M."/>
            <person name="Bloem J."/>
            <person name="Labutti K."/>
            <person name="Salamov A."/>
            <person name="Andreopoulos B."/>
            <person name="Baker S."/>
            <person name="Barry K."/>
            <person name="Bills G."/>
            <person name="Bluhm B."/>
            <person name="Cannon C."/>
            <person name="Castanera R."/>
            <person name="Culley D."/>
            <person name="Daum C."/>
            <person name="Ezra D."/>
            <person name="Gonzalez J."/>
            <person name="Henrissat B."/>
            <person name="Kuo A."/>
            <person name="Liang C."/>
            <person name="Lipzen A."/>
            <person name="Lutzoni F."/>
            <person name="Magnuson J."/>
            <person name="Mondo S."/>
            <person name="Nolan M."/>
            <person name="Ohm R."/>
            <person name="Pangilinan J."/>
            <person name="Park H.-J."/>
            <person name="Ramirez L."/>
            <person name="Alfaro M."/>
            <person name="Sun H."/>
            <person name="Tritt A."/>
            <person name="Yoshinaga Y."/>
            <person name="Zwiers L.-H."/>
            <person name="Turgeon B."/>
            <person name="Goodwin S."/>
            <person name="Spatafora J."/>
            <person name="Crous P."/>
            <person name="Grigoriev I."/>
        </authorList>
    </citation>
    <scope>NUCLEOTIDE SEQUENCE</scope>
    <source>
        <strain evidence="13">CBS 480.64</strain>
    </source>
</reference>
<evidence type="ECO:0000256" key="8">
    <source>
        <dbReference type="ARBA" id="ARBA00049339"/>
    </source>
</evidence>
<dbReference type="SMART" id="SM01016">
    <property type="entry name" value="Arg_tRNA_synt_N"/>
    <property type="match status" value="1"/>
</dbReference>
<dbReference type="Gene3D" id="3.40.50.620">
    <property type="entry name" value="HUPs"/>
    <property type="match status" value="1"/>
</dbReference>
<dbReference type="GO" id="GO:0006420">
    <property type="term" value="P:arginyl-tRNA aminoacylation"/>
    <property type="evidence" value="ECO:0007669"/>
    <property type="project" value="InterPro"/>
</dbReference>
<sequence length="677" mass="76841">MASDAPSFAGVQLYPNINPTDVYRAHIIQQIHKITQAEPTVVDKALAWTQDLKHGDLTLPVPALRIKTSSTEQLAQEIVDKFECPIVEKPVAEKASVRFFFNPSHLAQLTLPMILKQKDKYGLNDTLGLKDASNPELGRKKIVVEYSSPNIAKEFHTGHLRGTIIGGFVEKLYQAAGWNTVSMNYLGDWGKQYGVLSQGFEKYGSDEELKADPIKHLNEVYVKINQDNAEEQRTAKALATKKDELEKLKTPPKPKKPAKEPVPEVKWTEEQEKELQSVTAELEKEQQRLVDLPSIDEKARRFFKRMVDGDPEALRYWQKFRDLSIEAYTNMYARLNIVFDEYTGESTVKVEDMDKAGDVLQARGVSEDSKGAVIVDLAKHGKPKLGKTLVRKRDGTSLYLTRDIAANLERYEKHHFDRMIYVISSQQDVHVGQFFEILKLMGPPYSDVVARCENMSYGLVKDPKGQTMSTRKGTVMSLADSLDSVKEFMHNVMKKNVQKYEQVEDPETTADILAMSAIMVQDFGGKMVNNYNFDMERMTSFEGDTGPYLQYSHARVCSMERKVAVPREQLLAADYSLITAKEGLELVRLLAQWPNVFMNTYRTREPVTVLTYLFKMTHQLSSCYDAKDTGKKNAKTMSVMYAESEEKKAALMGLYDCARQVLSNGMRLLGLRPVERM</sequence>
<dbReference type="Gene3D" id="1.10.730.10">
    <property type="entry name" value="Isoleucyl-tRNA Synthetase, Domain 1"/>
    <property type="match status" value="1"/>
</dbReference>
<evidence type="ECO:0000256" key="5">
    <source>
        <dbReference type="ARBA" id="ARBA00022840"/>
    </source>
</evidence>
<feature type="region of interest" description="Disordered" evidence="10">
    <location>
        <begin position="239"/>
        <end position="270"/>
    </location>
</feature>
<dbReference type="Pfam" id="PF05746">
    <property type="entry name" value="DALR_1"/>
    <property type="match status" value="1"/>
</dbReference>
<feature type="compositionally biased region" description="Basic and acidic residues" evidence="10">
    <location>
        <begin position="257"/>
        <end position="270"/>
    </location>
</feature>
<proteinExistence type="inferred from homology"/>
<evidence type="ECO:0000256" key="2">
    <source>
        <dbReference type="ARBA" id="ARBA00012837"/>
    </source>
</evidence>
<dbReference type="CDD" id="cd07956">
    <property type="entry name" value="Anticodon_Ia_Arg"/>
    <property type="match status" value="1"/>
</dbReference>
<protein>
    <recommendedName>
        <fullName evidence="2">arginine--tRNA ligase</fullName>
        <ecNumber evidence="2">6.1.1.19</ecNumber>
    </recommendedName>
</protein>
<dbReference type="NCBIfam" id="TIGR00456">
    <property type="entry name" value="argS"/>
    <property type="match status" value="1"/>
</dbReference>
<evidence type="ECO:0000256" key="9">
    <source>
        <dbReference type="RuleBase" id="RU363038"/>
    </source>
</evidence>
<dbReference type="GO" id="GO:0032543">
    <property type="term" value="P:mitochondrial translation"/>
    <property type="evidence" value="ECO:0007669"/>
    <property type="project" value="TreeGrafter"/>
</dbReference>
<dbReference type="InterPro" id="IPR035684">
    <property type="entry name" value="ArgRS_core"/>
</dbReference>
<dbReference type="GO" id="GO:0004814">
    <property type="term" value="F:arginine-tRNA ligase activity"/>
    <property type="evidence" value="ECO:0007669"/>
    <property type="project" value="UniProtKB-EC"/>
</dbReference>
<evidence type="ECO:0000256" key="10">
    <source>
        <dbReference type="SAM" id="MobiDB-lite"/>
    </source>
</evidence>
<evidence type="ECO:0000256" key="1">
    <source>
        <dbReference type="ARBA" id="ARBA00005594"/>
    </source>
</evidence>
<dbReference type="EMBL" id="MU006056">
    <property type="protein sequence ID" value="KAF2857241.1"/>
    <property type="molecule type" value="Genomic_DNA"/>
</dbReference>
<evidence type="ECO:0000259" key="12">
    <source>
        <dbReference type="SMART" id="SM01016"/>
    </source>
</evidence>
<evidence type="ECO:0000313" key="13">
    <source>
        <dbReference type="EMBL" id="KAF2857241.1"/>
    </source>
</evidence>
<feature type="domain" description="Arginyl tRNA synthetase N-terminal" evidence="12">
    <location>
        <begin position="21"/>
        <end position="101"/>
    </location>
</feature>
<dbReference type="SUPFAM" id="SSF52374">
    <property type="entry name" value="Nucleotidylyl transferase"/>
    <property type="match status" value="1"/>
</dbReference>
<dbReference type="InterPro" id="IPR014729">
    <property type="entry name" value="Rossmann-like_a/b/a_fold"/>
</dbReference>
<evidence type="ECO:0000256" key="4">
    <source>
        <dbReference type="ARBA" id="ARBA00022741"/>
    </source>
</evidence>
<dbReference type="AlphaFoldDB" id="A0A6A7BPF9"/>
<comment type="catalytic activity">
    <reaction evidence="8">
        <text>tRNA(Arg) + L-arginine + ATP = L-arginyl-tRNA(Arg) + AMP + diphosphate</text>
        <dbReference type="Rhea" id="RHEA:20301"/>
        <dbReference type="Rhea" id="RHEA-COMP:9658"/>
        <dbReference type="Rhea" id="RHEA-COMP:9673"/>
        <dbReference type="ChEBI" id="CHEBI:30616"/>
        <dbReference type="ChEBI" id="CHEBI:32682"/>
        <dbReference type="ChEBI" id="CHEBI:33019"/>
        <dbReference type="ChEBI" id="CHEBI:78442"/>
        <dbReference type="ChEBI" id="CHEBI:78513"/>
        <dbReference type="ChEBI" id="CHEBI:456215"/>
        <dbReference type="EC" id="6.1.1.19"/>
    </reaction>
</comment>
<evidence type="ECO:0000256" key="6">
    <source>
        <dbReference type="ARBA" id="ARBA00022917"/>
    </source>
</evidence>
<gene>
    <name evidence="13" type="ORF">K470DRAFT_261014</name>
</gene>
<dbReference type="FunFam" id="1.10.730.10:FF:000006">
    <property type="entry name" value="Arginyl-tRNA synthetase 2, mitochondrial"/>
    <property type="match status" value="1"/>
</dbReference>
<dbReference type="OrthoDB" id="68056at2759"/>
<evidence type="ECO:0000259" key="11">
    <source>
        <dbReference type="SMART" id="SM00836"/>
    </source>
</evidence>
<dbReference type="PANTHER" id="PTHR11956">
    <property type="entry name" value="ARGINYL-TRNA SYNTHETASE"/>
    <property type="match status" value="1"/>
</dbReference>
<keyword evidence="14" id="KW-1185">Reference proteome</keyword>
<dbReference type="Gene3D" id="3.30.1360.70">
    <property type="entry name" value="Arginyl tRNA synthetase N-terminal domain"/>
    <property type="match status" value="1"/>
</dbReference>
<dbReference type="Pfam" id="PF00750">
    <property type="entry name" value="tRNA-synt_1d"/>
    <property type="match status" value="2"/>
</dbReference>
<evidence type="ECO:0000313" key="14">
    <source>
        <dbReference type="Proteomes" id="UP000799421"/>
    </source>
</evidence>
<keyword evidence="3 9" id="KW-0436">Ligase</keyword>
<keyword evidence="7 9" id="KW-0030">Aminoacyl-tRNA synthetase</keyword>
<dbReference type="Proteomes" id="UP000799421">
    <property type="component" value="Unassembled WGS sequence"/>
</dbReference>
<dbReference type="InterPro" id="IPR001278">
    <property type="entry name" value="Arg-tRNA-ligase"/>
</dbReference>
<accession>A0A6A7BPF9</accession>
<dbReference type="SUPFAM" id="SSF47323">
    <property type="entry name" value="Anticodon-binding domain of a subclass of class I aminoacyl-tRNA synthetases"/>
    <property type="match status" value="1"/>
</dbReference>
<dbReference type="SMART" id="SM00836">
    <property type="entry name" value="DALR_1"/>
    <property type="match status" value="1"/>
</dbReference>
<dbReference type="InterPro" id="IPR036695">
    <property type="entry name" value="Arg-tRNA-synth_N_sf"/>
</dbReference>